<feature type="transmembrane region" description="Helical" evidence="6">
    <location>
        <begin position="12"/>
        <end position="32"/>
    </location>
</feature>
<dbReference type="Proteomes" id="UP000002601">
    <property type="component" value="Chromosome"/>
</dbReference>
<reference evidence="8 9" key="1">
    <citation type="submission" date="2009-06" db="EMBL/GenBank/DDBJ databases">
        <title>Complete sequence of Desulfovibrio salexigens DSM 2638.</title>
        <authorList>
            <consortium name="US DOE Joint Genome Institute"/>
            <person name="Lucas S."/>
            <person name="Copeland A."/>
            <person name="Lapidus A."/>
            <person name="Glavina del Rio T."/>
            <person name="Tice H."/>
            <person name="Bruce D."/>
            <person name="Goodwin L."/>
            <person name="Pitluck S."/>
            <person name="Munk A.C."/>
            <person name="Brettin T."/>
            <person name="Detter J.C."/>
            <person name="Han C."/>
            <person name="Tapia R."/>
            <person name="Larimer F."/>
            <person name="Land M."/>
            <person name="Hauser L."/>
            <person name="Kyrpides N."/>
            <person name="Anderson I."/>
            <person name="Wall J.D."/>
            <person name="Arkin A.P."/>
            <person name="Dehal P."/>
            <person name="Chivian D."/>
            <person name="Giles B."/>
            <person name="Hazen T.C."/>
        </authorList>
    </citation>
    <scope>NUCLEOTIDE SEQUENCE [LARGE SCALE GENOMIC DNA]</scope>
    <source>
        <strain evidence="9">ATCC 14822 / DSM 2638 / NCIMB 8403 / VKM B-1763</strain>
    </source>
</reference>
<dbReference type="InterPro" id="IPR020846">
    <property type="entry name" value="MFS_dom"/>
</dbReference>
<dbReference type="InterPro" id="IPR005829">
    <property type="entry name" value="Sugar_transporter_CS"/>
</dbReference>
<feature type="transmembrane region" description="Helical" evidence="6">
    <location>
        <begin position="238"/>
        <end position="260"/>
    </location>
</feature>
<dbReference type="InterPro" id="IPR050189">
    <property type="entry name" value="MFS_Efflux_Transporters"/>
</dbReference>
<organism evidence="8 9">
    <name type="scientific">Maridesulfovibrio salexigens (strain ATCC 14822 / DSM 2638 / NCIMB 8403 / VKM B-1763)</name>
    <name type="common">Desulfovibrio salexigens</name>
    <dbReference type="NCBI Taxonomy" id="526222"/>
    <lineage>
        <taxon>Bacteria</taxon>
        <taxon>Pseudomonadati</taxon>
        <taxon>Thermodesulfobacteriota</taxon>
        <taxon>Desulfovibrionia</taxon>
        <taxon>Desulfovibrionales</taxon>
        <taxon>Desulfovibrionaceae</taxon>
        <taxon>Maridesulfovibrio</taxon>
    </lineage>
</organism>
<feature type="transmembrane region" description="Helical" evidence="6">
    <location>
        <begin position="75"/>
        <end position="94"/>
    </location>
</feature>
<feature type="transmembrane region" description="Helical" evidence="6">
    <location>
        <begin position="38"/>
        <end position="63"/>
    </location>
</feature>
<dbReference type="RefSeq" id="WP_015850730.1">
    <property type="nucleotide sequence ID" value="NC_012881.1"/>
</dbReference>
<proteinExistence type="predicted"/>
<dbReference type="eggNOG" id="COG2814">
    <property type="taxonomic scope" value="Bacteria"/>
</dbReference>
<dbReference type="PANTHER" id="PTHR43124">
    <property type="entry name" value="PURINE EFFLUX PUMP PBUE"/>
    <property type="match status" value="1"/>
</dbReference>
<accession>C6BZ87</accession>
<gene>
    <name evidence="8" type="ordered locus">Desal_0845</name>
</gene>
<dbReference type="PANTHER" id="PTHR43124:SF3">
    <property type="entry name" value="CHLORAMPHENICOL EFFLUX PUMP RV0191"/>
    <property type="match status" value="1"/>
</dbReference>
<evidence type="ECO:0000313" key="9">
    <source>
        <dbReference type="Proteomes" id="UP000002601"/>
    </source>
</evidence>
<keyword evidence="2" id="KW-1003">Cell membrane</keyword>
<dbReference type="InterPro" id="IPR036259">
    <property type="entry name" value="MFS_trans_sf"/>
</dbReference>
<dbReference type="AlphaFoldDB" id="C6BZ87"/>
<feature type="transmembrane region" description="Helical" evidence="6">
    <location>
        <begin position="133"/>
        <end position="156"/>
    </location>
</feature>
<protein>
    <submittedName>
        <fullName evidence="8">Major facilitator superfamily MFS_1</fullName>
    </submittedName>
</protein>
<dbReference type="PROSITE" id="PS00216">
    <property type="entry name" value="SUGAR_TRANSPORT_1"/>
    <property type="match status" value="1"/>
</dbReference>
<sequence length="392" mass="41845">MEALYKNKNLQIVFAVTLMAIMGVSSIIPALPEMIREFGISASTIGLIFTIFTLPGILFAPLAGIFADRLGRKKILVPSLIIFGLAGTACFFTKDFHSLLLVRFIQGIGAAAIGVINLTIIGDLFSGKDRIKAMGLNAGVLSMGTAIFPAIGGILAQISWEAPFLLSLVALPLAWVVAFKLDNPEPSSSENFKRYMKAAFAGMRSKEVLSLFAISLLTFIILYGPIVTYLPLLLNSRFHASPLMIGLVISSASFITALAASQMGRLAHFMSQPLMISLSAFAYGAAMIMLPAAESALWCILPVCMFGLGQGLNMPNSMSMLTAIAPMEQRAVFMSVNGMLLRAGQTIAPILMGLVYSGFSLEAVFYAGAVVAAAILVISTMFLRGFEAETVQ</sequence>
<keyword evidence="3 6" id="KW-0812">Transmembrane</keyword>
<evidence type="ECO:0000256" key="6">
    <source>
        <dbReference type="SAM" id="Phobius"/>
    </source>
</evidence>
<evidence type="ECO:0000256" key="1">
    <source>
        <dbReference type="ARBA" id="ARBA00004651"/>
    </source>
</evidence>
<dbReference type="Pfam" id="PF07690">
    <property type="entry name" value="MFS_1"/>
    <property type="match status" value="1"/>
</dbReference>
<evidence type="ECO:0000256" key="2">
    <source>
        <dbReference type="ARBA" id="ARBA00022475"/>
    </source>
</evidence>
<evidence type="ECO:0000256" key="5">
    <source>
        <dbReference type="ARBA" id="ARBA00023136"/>
    </source>
</evidence>
<dbReference type="PROSITE" id="PS50850">
    <property type="entry name" value="MFS"/>
    <property type="match status" value="1"/>
</dbReference>
<keyword evidence="4 6" id="KW-1133">Transmembrane helix</keyword>
<dbReference type="HOGENOM" id="CLU_001265_10_6_7"/>
<feature type="transmembrane region" description="Helical" evidence="6">
    <location>
        <begin position="208"/>
        <end position="232"/>
    </location>
</feature>
<feature type="transmembrane region" description="Helical" evidence="6">
    <location>
        <begin position="363"/>
        <end position="383"/>
    </location>
</feature>
<comment type="subcellular location">
    <subcellularLocation>
        <location evidence="1">Cell membrane</location>
        <topology evidence="1">Multi-pass membrane protein</topology>
    </subcellularLocation>
</comment>
<dbReference type="OrthoDB" id="9812221at2"/>
<dbReference type="GO" id="GO:0005886">
    <property type="term" value="C:plasma membrane"/>
    <property type="evidence" value="ECO:0007669"/>
    <property type="project" value="UniProtKB-SubCell"/>
</dbReference>
<dbReference type="CDD" id="cd17474">
    <property type="entry name" value="MFS_YfmO_like"/>
    <property type="match status" value="1"/>
</dbReference>
<evidence type="ECO:0000256" key="4">
    <source>
        <dbReference type="ARBA" id="ARBA00022989"/>
    </source>
</evidence>
<dbReference type="Gene3D" id="1.20.1250.20">
    <property type="entry name" value="MFS general substrate transporter like domains"/>
    <property type="match status" value="1"/>
</dbReference>
<dbReference type="EMBL" id="CP001649">
    <property type="protein sequence ID" value="ACS78911.1"/>
    <property type="molecule type" value="Genomic_DNA"/>
</dbReference>
<dbReference type="SUPFAM" id="SSF103473">
    <property type="entry name" value="MFS general substrate transporter"/>
    <property type="match status" value="1"/>
</dbReference>
<keyword evidence="5 6" id="KW-0472">Membrane</keyword>
<dbReference type="GO" id="GO:0022857">
    <property type="term" value="F:transmembrane transporter activity"/>
    <property type="evidence" value="ECO:0007669"/>
    <property type="project" value="InterPro"/>
</dbReference>
<feature type="transmembrane region" description="Helical" evidence="6">
    <location>
        <begin position="332"/>
        <end position="357"/>
    </location>
</feature>
<evidence type="ECO:0000259" key="7">
    <source>
        <dbReference type="PROSITE" id="PS50850"/>
    </source>
</evidence>
<feature type="transmembrane region" description="Helical" evidence="6">
    <location>
        <begin position="100"/>
        <end position="121"/>
    </location>
</feature>
<evidence type="ECO:0000313" key="8">
    <source>
        <dbReference type="EMBL" id="ACS78911.1"/>
    </source>
</evidence>
<dbReference type="STRING" id="526222.Desal_0845"/>
<feature type="transmembrane region" description="Helical" evidence="6">
    <location>
        <begin position="162"/>
        <end position="181"/>
    </location>
</feature>
<evidence type="ECO:0000256" key="3">
    <source>
        <dbReference type="ARBA" id="ARBA00022692"/>
    </source>
</evidence>
<keyword evidence="9" id="KW-1185">Reference proteome</keyword>
<name>C6BZ87_MARSD</name>
<dbReference type="InterPro" id="IPR011701">
    <property type="entry name" value="MFS"/>
</dbReference>
<feature type="domain" description="Major facilitator superfamily (MFS) profile" evidence="7">
    <location>
        <begin position="9"/>
        <end position="387"/>
    </location>
</feature>
<dbReference type="PRINTS" id="PR01036">
    <property type="entry name" value="TCRTETB"/>
</dbReference>
<dbReference type="KEGG" id="dsa:Desal_0845"/>